<dbReference type="RefSeq" id="XP_021860486.1">
    <property type="nucleotide sequence ID" value="XM_022004794.2"/>
</dbReference>
<dbReference type="GO" id="GO:0009813">
    <property type="term" value="P:flavonoid biosynthetic process"/>
    <property type="evidence" value="ECO:0007669"/>
    <property type="project" value="UniProtKB-KW"/>
</dbReference>
<evidence type="ECO:0000256" key="8">
    <source>
        <dbReference type="ARBA" id="ARBA00023241"/>
    </source>
</evidence>
<accession>A0A9R0K6L8</accession>
<evidence type="ECO:0000256" key="5">
    <source>
        <dbReference type="ARBA" id="ARBA00022896"/>
    </source>
</evidence>
<keyword evidence="6 9" id="KW-0560">Oxidoreductase</keyword>
<evidence type="ECO:0000313" key="13">
    <source>
        <dbReference type="RefSeq" id="XP_021860486.1"/>
    </source>
</evidence>
<dbReference type="FunFam" id="2.60.120.330:FF:000016">
    <property type="entry name" value="Naringenin,2-oxoglutarate 3-dioxygenase"/>
    <property type="match status" value="1"/>
</dbReference>
<reference evidence="12" key="1">
    <citation type="journal article" date="2021" name="Nat. Commun.">
        <title>Genomic analyses provide insights into spinach domestication and the genetic basis of agronomic traits.</title>
        <authorList>
            <person name="Cai X."/>
            <person name="Sun X."/>
            <person name="Xu C."/>
            <person name="Sun H."/>
            <person name="Wang X."/>
            <person name="Ge C."/>
            <person name="Zhang Z."/>
            <person name="Wang Q."/>
            <person name="Fei Z."/>
            <person name="Jiao C."/>
            <person name="Wang Q."/>
        </authorList>
    </citation>
    <scope>NUCLEOTIDE SEQUENCE [LARGE SCALE GENOMIC DNA]</scope>
    <source>
        <strain evidence="12">cv. Varoflay</strain>
    </source>
</reference>
<dbReference type="PANTHER" id="PTHR47991">
    <property type="entry name" value="OXOGLUTARATE/IRON-DEPENDENT DIOXYGENASE"/>
    <property type="match status" value="1"/>
</dbReference>
<evidence type="ECO:0000256" key="2">
    <source>
        <dbReference type="ARBA" id="ARBA00004966"/>
    </source>
</evidence>
<dbReference type="InterPro" id="IPR026992">
    <property type="entry name" value="DIOX_N"/>
</dbReference>
<dbReference type="Proteomes" id="UP000813463">
    <property type="component" value="Chromosome 6"/>
</dbReference>
<feature type="region of interest" description="Disordered" evidence="10">
    <location>
        <begin position="341"/>
        <end position="372"/>
    </location>
</feature>
<dbReference type="GO" id="GO:0046872">
    <property type="term" value="F:metal ion binding"/>
    <property type="evidence" value="ECO:0007669"/>
    <property type="project" value="UniProtKB-KW"/>
</dbReference>
<evidence type="ECO:0000256" key="7">
    <source>
        <dbReference type="ARBA" id="ARBA00023004"/>
    </source>
</evidence>
<sequence length="372" mass="42222">MVSAYTLTSLVEEKKLQNRFIVEEDERPKVAYNQFSDVIPVISLDGIEDDSPGGRREVIRNQIGQACEEWGLFQVVDHGVDTKLVHDMANLAREFFALPDEEKMRFDMSGGKKGGFIVSSHIQNELVANWREMVAVVPYPIRERDYTRWPDNPKEWRPATEIYSENMMGLAEKLLGLISEAMGLKTDTITKVCGEMAQRMAINFYPKCPEPNLAIGLKRHTDPGAITLLLQDKVGGLQATKDGGENWITVQPIEDAFVVNLGDYSYYLSNGRFKNADHQAVVNHEHNRLSIATFINPEQEAIVYPLNIEEGENAIIEEAITFAEMYKRNMFNHSERSKLKKLAKDQNLPKEELEKMLKNSGKTTKSLKELLA</sequence>
<dbReference type="GO" id="GO:0031418">
    <property type="term" value="F:L-ascorbic acid binding"/>
    <property type="evidence" value="ECO:0007669"/>
    <property type="project" value="UniProtKB-KW"/>
</dbReference>
<dbReference type="SUPFAM" id="SSF51197">
    <property type="entry name" value="Clavaminate synthase-like"/>
    <property type="match status" value="1"/>
</dbReference>
<reference evidence="13" key="2">
    <citation type="submission" date="2025-08" db="UniProtKB">
        <authorList>
            <consortium name="RefSeq"/>
        </authorList>
    </citation>
    <scope>IDENTIFICATION</scope>
    <source>
        <tissue evidence="13">Leaf</tissue>
    </source>
</reference>
<dbReference type="KEGG" id="soe:110799526"/>
<dbReference type="GO" id="GO:0016491">
    <property type="term" value="F:oxidoreductase activity"/>
    <property type="evidence" value="ECO:0007669"/>
    <property type="project" value="UniProtKB-KW"/>
</dbReference>
<keyword evidence="4 9" id="KW-0479">Metal-binding</keyword>
<name>A0A9R0K6L8_SPIOL</name>
<dbReference type="Pfam" id="PF14226">
    <property type="entry name" value="DIOX_N"/>
    <property type="match status" value="1"/>
</dbReference>
<evidence type="ECO:0000256" key="9">
    <source>
        <dbReference type="RuleBase" id="RU003682"/>
    </source>
</evidence>
<comment type="similarity">
    <text evidence="3 9">Belongs to the iron/ascorbate-dependent oxidoreductase family.</text>
</comment>
<dbReference type="Pfam" id="PF03171">
    <property type="entry name" value="2OG-FeII_Oxy"/>
    <property type="match status" value="1"/>
</dbReference>
<evidence type="ECO:0000313" key="12">
    <source>
        <dbReference type="Proteomes" id="UP000813463"/>
    </source>
</evidence>
<comment type="pathway">
    <text evidence="2">Secondary metabolite biosynthesis; flavonoid biosynthesis.</text>
</comment>
<dbReference type="GeneID" id="110799526"/>
<evidence type="ECO:0000256" key="4">
    <source>
        <dbReference type="ARBA" id="ARBA00022723"/>
    </source>
</evidence>
<dbReference type="InterPro" id="IPR044861">
    <property type="entry name" value="IPNS-like_FE2OG_OXY"/>
</dbReference>
<dbReference type="InterPro" id="IPR027443">
    <property type="entry name" value="IPNS-like_sf"/>
</dbReference>
<evidence type="ECO:0000259" key="11">
    <source>
        <dbReference type="PROSITE" id="PS51471"/>
    </source>
</evidence>
<organism evidence="12 13">
    <name type="scientific">Spinacia oleracea</name>
    <name type="common">Spinach</name>
    <dbReference type="NCBI Taxonomy" id="3562"/>
    <lineage>
        <taxon>Eukaryota</taxon>
        <taxon>Viridiplantae</taxon>
        <taxon>Streptophyta</taxon>
        <taxon>Embryophyta</taxon>
        <taxon>Tracheophyta</taxon>
        <taxon>Spermatophyta</taxon>
        <taxon>Magnoliopsida</taxon>
        <taxon>eudicotyledons</taxon>
        <taxon>Gunneridae</taxon>
        <taxon>Pentapetalae</taxon>
        <taxon>Caryophyllales</taxon>
        <taxon>Chenopodiaceae</taxon>
        <taxon>Chenopodioideae</taxon>
        <taxon>Anserineae</taxon>
        <taxon>Spinacia</taxon>
    </lineage>
</organism>
<evidence type="ECO:0000256" key="10">
    <source>
        <dbReference type="SAM" id="MobiDB-lite"/>
    </source>
</evidence>
<dbReference type="InterPro" id="IPR050295">
    <property type="entry name" value="Plant_2OG-oxidoreductases"/>
</dbReference>
<dbReference type="InterPro" id="IPR005123">
    <property type="entry name" value="Oxoglu/Fe-dep_dioxygenase_dom"/>
</dbReference>
<feature type="domain" description="Fe2OG dioxygenase" evidence="11">
    <location>
        <begin position="196"/>
        <end position="297"/>
    </location>
</feature>
<evidence type="ECO:0000256" key="3">
    <source>
        <dbReference type="ARBA" id="ARBA00008056"/>
    </source>
</evidence>
<keyword evidence="12" id="KW-1185">Reference proteome</keyword>
<comment type="cofactor">
    <cofactor evidence="1">
        <name>L-ascorbate</name>
        <dbReference type="ChEBI" id="CHEBI:38290"/>
    </cofactor>
</comment>
<protein>
    <submittedName>
        <fullName evidence="13">Naringenin,2-oxoglutarate 3-dioxygenase-like</fullName>
    </submittedName>
</protein>
<proteinExistence type="inferred from homology"/>
<dbReference type="AlphaFoldDB" id="A0A9R0K6L8"/>
<keyword evidence="8" id="KW-0284">Flavonoid biosynthesis</keyword>
<dbReference type="Gene3D" id="2.60.120.330">
    <property type="entry name" value="B-lactam Antibiotic, Isopenicillin N Synthase, Chain"/>
    <property type="match status" value="1"/>
</dbReference>
<evidence type="ECO:0000256" key="6">
    <source>
        <dbReference type="ARBA" id="ARBA00023002"/>
    </source>
</evidence>
<keyword evidence="7 9" id="KW-0408">Iron</keyword>
<evidence type="ECO:0000256" key="1">
    <source>
        <dbReference type="ARBA" id="ARBA00001961"/>
    </source>
</evidence>
<dbReference type="PROSITE" id="PS51471">
    <property type="entry name" value="FE2OG_OXY"/>
    <property type="match status" value="1"/>
</dbReference>
<feature type="compositionally biased region" description="Basic and acidic residues" evidence="10">
    <location>
        <begin position="341"/>
        <end position="357"/>
    </location>
</feature>
<keyword evidence="5" id="KW-0847">Vitamin C</keyword>
<gene>
    <name evidence="13" type="primary">LOC110799526</name>
</gene>
<dbReference type="OrthoDB" id="288590at2759"/>